<dbReference type="OrthoDB" id="765463at2"/>
<evidence type="ECO:0000313" key="3">
    <source>
        <dbReference type="Proteomes" id="UP000001822"/>
    </source>
</evidence>
<dbReference type="RefSeq" id="WP_011585869.1">
    <property type="nucleotide sequence ID" value="NC_008255.1"/>
</dbReference>
<organism evidence="2 3">
    <name type="scientific">Cytophaga hutchinsonii (strain ATCC 33406 / DSM 1761 / CIP 103989 / NBRC 15051 / NCIMB 9469 / D465)</name>
    <dbReference type="NCBI Taxonomy" id="269798"/>
    <lineage>
        <taxon>Bacteria</taxon>
        <taxon>Pseudomonadati</taxon>
        <taxon>Bacteroidota</taxon>
        <taxon>Cytophagia</taxon>
        <taxon>Cytophagales</taxon>
        <taxon>Cytophagaceae</taxon>
        <taxon>Cytophaga</taxon>
    </lineage>
</organism>
<accession>A0A6N4STJ0</accession>
<gene>
    <name evidence="2" type="ordered locus">CHU_2501</name>
</gene>
<evidence type="ECO:0000256" key="1">
    <source>
        <dbReference type="SAM" id="Phobius"/>
    </source>
</evidence>
<dbReference type="Pfam" id="PF20136">
    <property type="entry name" value="DUF6526"/>
    <property type="match status" value="1"/>
</dbReference>
<dbReference type="AlphaFoldDB" id="A0A6N4STJ0"/>
<keyword evidence="3" id="KW-1185">Reference proteome</keyword>
<proteinExistence type="predicted"/>
<feature type="transmembrane region" description="Helical" evidence="1">
    <location>
        <begin position="42"/>
        <end position="62"/>
    </location>
</feature>
<dbReference type="InterPro" id="IPR045385">
    <property type="entry name" value="DUF6526"/>
</dbReference>
<sequence>METQNYSNHIRYYTPHHFVFYPVVLTCTAVCIYLMFAQQGQVLIWLAFTGLFLLLAALSFMMRQHYALNNQNRIVRLEVYYRYFASTGKRLDTLIEPLSFGQLAALRFASDEEFVALTERTISEKLSPDHIKKSIKYWKPDYMRA</sequence>
<keyword evidence="1" id="KW-0472">Membrane</keyword>
<keyword evidence="1" id="KW-1133">Transmembrane helix</keyword>
<feature type="transmembrane region" description="Helical" evidence="1">
    <location>
        <begin position="18"/>
        <end position="36"/>
    </location>
</feature>
<dbReference type="Proteomes" id="UP000001822">
    <property type="component" value="Chromosome"/>
</dbReference>
<dbReference type="KEGG" id="chu:CHU_2501"/>
<dbReference type="EMBL" id="CP000383">
    <property type="protein sequence ID" value="ABG59755.1"/>
    <property type="molecule type" value="Genomic_DNA"/>
</dbReference>
<keyword evidence="1" id="KW-0812">Transmembrane</keyword>
<reference evidence="2 3" key="1">
    <citation type="journal article" date="2007" name="Appl. Environ. Microbiol.">
        <title>Genome sequence of the cellulolytic gliding bacterium Cytophaga hutchinsonii.</title>
        <authorList>
            <person name="Xie G."/>
            <person name="Bruce D.C."/>
            <person name="Challacombe J.F."/>
            <person name="Chertkov O."/>
            <person name="Detter J.C."/>
            <person name="Gilna P."/>
            <person name="Han C.S."/>
            <person name="Lucas S."/>
            <person name="Misra M."/>
            <person name="Myers G.L."/>
            <person name="Richardson P."/>
            <person name="Tapia R."/>
            <person name="Thayer N."/>
            <person name="Thompson L.S."/>
            <person name="Brettin T.S."/>
            <person name="Henrissat B."/>
            <person name="Wilson D.B."/>
            <person name="McBride M.J."/>
        </authorList>
    </citation>
    <scope>NUCLEOTIDE SEQUENCE [LARGE SCALE GENOMIC DNA]</scope>
    <source>
        <strain evidence="3">ATCC 33406 / DSM 1761 / CIP 103989 / NBRC 15051 / NCIMB 9469 / D465</strain>
    </source>
</reference>
<name>A0A6N4STJ0_CYTH3</name>
<protein>
    <submittedName>
        <fullName evidence="2">Uncharacterized protein</fullName>
    </submittedName>
</protein>
<evidence type="ECO:0000313" key="2">
    <source>
        <dbReference type="EMBL" id="ABG59755.1"/>
    </source>
</evidence>